<evidence type="ECO:0000313" key="2">
    <source>
        <dbReference type="EMBL" id="JAD19717.1"/>
    </source>
</evidence>
<proteinExistence type="predicted"/>
<evidence type="ECO:0000256" key="1">
    <source>
        <dbReference type="SAM" id="MobiDB-lite"/>
    </source>
</evidence>
<dbReference type="AlphaFoldDB" id="A0A0A8Y7R8"/>
<feature type="compositionally biased region" description="Polar residues" evidence="1">
    <location>
        <begin position="46"/>
        <end position="56"/>
    </location>
</feature>
<reference evidence="2" key="2">
    <citation type="journal article" date="2015" name="Data Brief">
        <title>Shoot transcriptome of the giant reed, Arundo donax.</title>
        <authorList>
            <person name="Barrero R.A."/>
            <person name="Guerrero F.D."/>
            <person name="Moolhuijzen P."/>
            <person name="Goolsby J.A."/>
            <person name="Tidwell J."/>
            <person name="Bellgard S.E."/>
            <person name="Bellgard M.I."/>
        </authorList>
    </citation>
    <scope>NUCLEOTIDE SEQUENCE</scope>
    <source>
        <tissue evidence="2">Shoot tissue taken approximately 20 cm above the soil surface</tissue>
    </source>
</reference>
<protein>
    <submittedName>
        <fullName evidence="2">Uncharacterized protein</fullName>
    </submittedName>
</protein>
<reference evidence="2" key="1">
    <citation type="submission" date="2014-09" db="EMBL/GenBank/DDBJ databases">
        <authorList>
            <person name="Magalhaes I.L.F."/>
            <person name="Oliveira U."/>
            <person name="Santos F.R."/>
            <person name="Vidigal T.H.D.A."/>
            <person name="Brescovit A.D."/>
            <person name="Santos A.J."/>
        </authorList>
    </citation>
    <scope>NUCLEOTIDE SEQUENCE</scope>
    <source>
        <tissue evidence="2">Shoot tissue taken approximately 20 cm above the soil surface</tissue>
    </source>
</reference>
<organism evidence="2">
    <name type="scientific">Arundo donax</name>
    <name type="common">Giant reed</name>
    <name type="synonym">Donax arundinaceus</name>
    <dbReference type="NCBI Taxonomy" id="35708"/>
    <lineage>
        <taxon>Eukaryota</taxon>
        <taxon>Viridiplantae</taxon>
        <taxon>Streptophyta</taxon>
        <taxon>Embryophyta</taxon>
        <taxon>Tracheophyta</taxon>
        <taxon>Spermatophyta</taxon>
        <taxon>Magnoliopsida</taxon>
        <taxon>Liliopsida</taxon>
        <taxon>Poales</taxon>
        <taxon>Poaceae</taxon>
        <taxon>PACMAD clade</taxon>
        <taxon>Arundinoideae</taxon>
        <taxon>Arundineae</taxon>
        <taxon>Arundo</taxon>
    </lineage>
</organism>
<sequence length="78" mass="8400">MSRCTRPAPMSKPLALKKSGPSAVAPPTAKLAPHAKSSALRPPQYGRTNGNPSVSAMKSRMRQPLEKRPVARRKKVSP</sequence>
<dbReference type="EMBL" id="GBRH01278178">
    <property type="protein sequence ID" value="JAD19717.1"/>
    <property type="molecule type" value="Transcribed_RNA"/>
</dbReference>
<feature type="region of interest" description="Disordered" evidence="1">
    <location>
        <begin position="1"/>
        <end position="78"/>
    </location>
</feature>
<name>A0A0A8Y7R8_ARUDO</name>
<accession>A0A0A8Y7R8</accession>